<dbReference type="Proteomes" id="UP000825679">
    <property type="component" value="Chromosome"/>
</dbReference>
<feature type="domain" description="DUF6602" evidence="1">
    <location>
        <begin position="19"/>
        <end position="117"/>
    </location>
</feature>
<dbReference type="RefSeq" id="WP_221005775.1">
    <property type="nucleotide sequence ID" value="NZ_CP081150.1"/>
</dbReference>
<gene>
    <name evidence="2" type="ORF">K4H28_14060</name>
</gene>
<accession>A0ABX8Z486</accession>
<organism evidence="2 3">
    <name type="scientific">Deefgea tanakiae</name>
    <dbReference type="NCBI Taxonomy" id="2865840"/>
    <lineage>
        <taxon>Bacteria</taxon>
        <taxon>Pseudomonadati</taxon>
        <taxon>Pseudomonadota</taxon>
        <taxon>Betaproteobacteria</taxon>
        <taxon>Neisseriales</taxon>
        <taxon>Chitinibacteraceae</taxon>
        <taxon>Deefgea</taxon>
    </lineage>
</organism>
<sequence>MKAHFSRIRETLVSMYSASKGATHSVVTGTLREGFVRGALQSHLPSNTAWSTGQIVGYAPHNPQSGQLDIVLHSGALPQFDFFNSFVRVIPSNASIATVEVKSDLTTGKDSTETLTKALESLVLAKNIPRHQQSKSTPIPFYILAFHSNALPATIIKHVDRFLSNRYLQPAIYWPDGILVLSGGKKYPNGFGVFRATCPVRFPADSTSIITSDVPLSNIIVGMSHAGVHLFQTGSDNGLEVLVSSLANEALDFSPANFRIEHYLYI</sequence>
<keyword evidence="3" id="KW-1185">Reference proteome</keyword>
<evidence type="ECO:0000313" key="2">
    <source>
        <dbReference type="EMBL" id="QZA77392.1"/>
    </source>
</evidence>
<dbReference type="InterPro" id="IPR046537">
    <property type="entry name" value="DUF6602"/>
</dbReference>
<dbReference type="EMBL" id="CP081150">
    <property type="protein sequence ID" value="QZA77392.1"/>
    <property type="molecule type" value="Genomic_DNA"/>
</dbReference>
<evidence type="ECO:0000313" key="3">
    <source>
        <dbReference type="Proteomes" id="UP000825679"/>
    </source>
</evidence>
<name>A0ABX8Z486_9NEIS</name>
<reference evidence="2 3" key="1">
    <citation type="submission" date="2021-08" db="EMBL/GenBank/DDBJ databases">
        <title>complete genome sequencing of Deefgea sp. D25.</title>
        <authorList>
            <person name="Bae J.-W."/>
            <person name="Gim D.-H."/>
        </authorList>
    </citation>
    <scope>NUCLEOTIDE SEQUENCE [LARGE SCALE GENOMIC DNA]</scope>
    <source>
        <strain evidence="2 3">D25</strain>
    </source>
</reference>
<dbReference type="Pfam" id="PF20247">
    <property type="entry name" value="DUF6602"/>
    <property type="match status" value="1"/>
</dbReference>
<protein>
    <recommendedName>
        <fullName evidence="1">DUF6602 domain-containing protein</fullName>
    </recommendedName>
</protein>
<evidence type="ECO:0000259" key="1">
    <source>
        <dbReference type="Pfam" id="PF20247"/>
    </source>
</evidence>
<proteinExistence type="predicted"/>